<dbReference type="Pfam" id="PF12883">
    <property type="entry name" value="DUF3828"/>
    <property type="match status" value="1"/>
</dbReference>
<dbReference type="InterPro" id="IPR024289">
    <property type="entry name" value="DUF3828"/>
</dbReference>
<dbReference type="EMBL" id="JAENMS010000001">
    <property type="protein sequence ID" value="MBL5933029.1"/>
    <property type="molecule type" value="Genomic_DNA"/>
</dbReference>
<organism evidence="3 4">
    <name type="scientific">Lelliottia amnigena</name>
    <name type="common">Enterobacter amnigenus</name>
    <dbReference type="NCBI Taxonomy" id="61646"/>
    <lineage>
        <taxon>Bacteria</taxon>
        <taxon>Pseudomonadati</taxon>
        <taxon>Pseudomonadota</taxon>
        <taxon>Gammaproteobacteria</taxon>
        <taxon>Enterobacterales</taxon>
        <taxon>Enterobacteriaceae</taxon>
        <taxon>Lelliottia</taxon>
    </lineage>
</organism>
<sequence length="143" mass="16279">MKAWMFFLLSLCPPIYASPLAVTPQIAALNFNRWYIDALKQDKSPLLKPDTLTPYVSKKSIEAIKALYSGNSNDKDMPDSDMFIKAQDWEEDWDHVSVISSDFDAVCMNIYIAFGKNKKHVIADCLVREDGKWKVRSATLITL</sequence>
<accession>A0AAP2EZ63</accession>
<feature type="signal peptide" evidence="1">
    <location>
        <begin position="1"/>
        <end position="17"/>
    </location>
</feature>
<comment type="caution">
    <text evidence="3">The sequence shown here is derived from an EMBL/GenBank/DDBJ whole genome shotgun (WGS) entry which is preliminary data.</text>
</comment>
<dbReference type="Proteomes" id="UP000653275">
    <property type="component" value="Unassembled WGS sequence"/>
</dbReference>
<keyword evidence="1" id="KW-0732">Signal</keyword>
<feature type="chain" id="PRO_5042833182" evidence="1">
    <location>
        <begin position="18"/>
        <end position="143"/>
    </location>
</feature>
<dbReference type="AlphaFoldDB" id="A0AAP2EZ63"/>
<dbReference type="Gene3D" id="3.10.450.50">
    <property type="match status" value="1"/>
</dbReference>
<protein>
    <submittedName>
        <fullName evidence="3">DUF3828 domain-containing protein</fullName>
    </submittedName>
</protein>
<evidence type="ECO:0000313" key="4">
    <source>
        <dbReference type="Proteomes" id="UP000653275"/>
    </source>
</evidence>
<dbReference type="RefSeq" id="WP_202665161.1">
    <property type="nucleotide sequence ID" value="NZ_JAENMR010000001.1"/>
</dbReference>
<evidence type="ECO:0000259" key="2">
    <source>
        <dbReference type="Pfam" id="PF12883"/>
    </source>
</evidence>
<evidence type="ECO:0000313" key="3">
    <source>
        <dbReference type="EMBL" id="MBL5933029.1"/>
    </source>
</evidence>
<gene>
    <name evidence="3" type="ORF">I7V27_00880</name>
</gene>
<reference evidence="3" key="1">
    <citation type="submission" date="2020-12" db="EMBL/GenBank/DDBJ databases">
        <title>Draft genome sequence of Enterobacter spp., Lelliottia spp. and Serratia spp. isolated from drinking water reservoirs and lakes.</title>
        <authorList>
            <person name="Reitter C."/>
            <person name="Neuhaus K."/>
            <person name="Huegler M."/>
        </authorList>
    </citation>
    <scope>NUCLEOTIDE SEQUENCE</scope>
    <source>
        <strain evidence="3">TZW15</strain>
    </source>
</reference>
<name>A0AAP2EZ63_LELAM</name>
<proteinExistence type="predicted"/>
<evidence type="ECO:0000256" key="1">
    <source>
        <dbReference type="SAM" id="SignalP"/>
    </source>
</evidence>
<feature type="domain" description="DUF3828" evidence="2">
    <location>
        <begin position="37"/>
        <end position="135"/>
    </location>
</feature>